<accession>A0A833LZX9</accession>
<name>A0A833LZX9_9LEPT</name>
<proteinExistence type="predicted"/>
<reference evidence="2 3" key="1">
    <citation type="submission" date="2019-10" db="EMBL/GenBank/DDBJ databases">
        <title>Extracellular Electron Transfer in a Candidatus Methanoperedens spp. Enrichment Culture.</title>
        <authorList>
            <person name="Berger S."/>
            <person name="Rangel Shaw D."/>
            <person name="Berben T."/>
            <person name="In 'T Zandt M."/>
            <person name="Frank J."/>
            <person name="Reimann J."/>
            <person name="Jetten M.S.M."/>
            <person name="Welte C.U."/>
        </authorList>
    </citation>
    <scope>NUCLEOTIDE SEQUENCE [LARGE SCALE GENOMIC DNA]</scope>
    <source>
        <strain evidence="2">SB12</strain>
    </source>
</reference>
<dbReference type="Proteomes" id="UP000460298">
    <property type="component" value="Unassembled WGS sequence"/>
</dbReference>
<keyword evidence="1" id="KW-1133">Transmembrane helix</keyword>
<organism evidence="2 3">
    <name type="scientific">Leptonema illini</name>
    <dbReference type="NCBI Taxonomy" id="183"/>
    <lineage>
        <taxon>Bacteria</taxon>
        <taxon>Pseudomonadati</taxon>
        <taxon>Spirochaetota</taxon>
        <taxon>Spirochaetia</taxon>
        <taxon>Leptospirales</taxon>
        <taxon>Leptospiraceae</taxon>
        <taxon>Leptonema</taxon>
    </lineage>
</organism>
<keyword evidence="1" id="KW-0472">Membrane</keyword>
<evidence type="ECO:0000313" key="3">
    <source>
        <dbReference type="Proteomes" id="UP000460298"/>
    </source>
</evidence>
<comment type="caution">
    <text evidence="2">The sequence shown here is derived from an EMBL/GenBank/DDBJ whole genome shotgun (WGS) entry which is preliminary data.</text>
</comment>
<gene>
    <name evidence="2" type="ORF">F9K24_02325</name>
</gene>
<feature type="transmembrane region" description="Helical" evidence="1">
    <location>
        <begin position="26"/>
        <end position="48"/>
    </location>
</feature>
<protein>
    <submittedName>
        <fullName evidence="2">Uncharacterized protein</fullName>
    </submittedName>
</protein>
<evidence type="ECO:0000256" key="1">
    <source>
        <dbReference type="SAM" id="Phobius"/>
    </source>
</evidence>
<keyword evidence="1" id="KW-0812">Transmembrane</keyword>
<feature type="transmembrane region" description="Helical" evidence="1">
    <location>
        <begin position="60"/>
        <end position="84"/>
    </location>
</feature>
<dbReference type="AlphaFoldDB" id="A0A833LZX9"/>
<evidence type="ECO:0000313" key="2">
    <source>
        <dbReference type="EMBL" id="KAB2934633.1"/>
    </source>
</evidence>
<dbReference type="EMBL" id="WBUI01000002">
    <property type="protein sequence ID" value="KAB2934633.1"/>
    <property type="molecule type" value="Genomic_DNA"/>
</dbReference>
<sequence>MAVLFIALLITTGLFSGIPGGISLVLLFLIVFYIALLAAYFRCISLWYHALYGIPLRRGVFYAVEASVFFLIPSLLFGLFYFLAH</sequence>